<evidence type="ECO:0000256" key="7">
    <source>
        <dbReference type="ARBA" id="ARBA00022785"/>
    </source>
</evidence>
<dbReference type="GO" id="GO:0051075">
    <property type="term" value="F:S-adenosylmethionine:tRNA ribosyltransferase-isomerase activity"/>
    <property type="evidence" value="ECO:0007669"/>
    <property type="project" value="UniProtKB-EC"/>
</dbReference>
<dbReference type="InterPro" id="IPR042119">
    <property type="entry name" value="QueA_dom2"/>
</dbReference>
<protein>
    <recommendedName>
        <fullName evidence="11 13">S-adenosylmethionine:tRNA ribosyltransferase-isomerase</fullName>
        <ecNumber evidence="10 13">2.4.99.17</ecNumber>
    </recommendedName>
    <alternativeName>
        <fullName evidence="12 13">Queuosine biosynthesis protein QueA</fullName>
    </alternativeName>
</protein>
<keyword evidence="7 13" id="KW-0671">Queuosine biosynthesis</keyword>
<proteinExistence type="inferred from homology"/>
<dbReference type="GO" id="GO:0008616">
    <property type="term" value="P:tRNA queuosine(34) biosynthetic process"/>
    <property type="evidence" value="ECO:0007669"/>
    <property type="project" value="UniProtKB-UniRule"/>
</dbReference>
<comment type="caution">
    <text evidence="14">The sequence shown here is derived from an EMBL/GenBank/DDBJ whole genome shotgun (WGS) entry which is preliminary data.</text>
</comment>
<dbReference type="PANTHER" id="PTHR30307">
    <property type="entry name" value="S-ADENOSYLMETHIONINE:TRNA RIBOSYLTRANSFERASE-ISOMERASE"/>
    <property type="match status" value="1"/>
</dbReference>
<dbReference type="Gene3D" id="3.40.1780.10">
    <property type="entry name" value="QueA-like"/>
    <property type="match status" value="1"/>
</dbReference>
<evidence type="ECO:0000256" key="4">
    <source>
        <dbReference type="ARBA" id="ARBA00022490"/>
    </source>
</evidence>
<dbReference type="PANTHER" id="PTHR30307:SF0">
    <property type="entry name" value="S-ADENOSYLMETHIONINE:TRNA RIBOSYLTRANSFERASE-ISOMERASE"/>
    <property type="match status" value="1"/>
</dbReference>
<dbReference type="RefSeq" id="WP_008474474.1">
    <property type="nucleotide sequence ID" value="NZ_CAGS01000006.1"/>
</dbReference>
<evidence type="ECO:0000256" key="13">
    <source>
        <dbReference type="HAMAP-Rule" id="MF_00113"/>
    </source>
</evidence>
<evidence type="ECO:0000256" key="3">
    <source>
        <dbReference type="ARBA" id="ARBA00011245"/>
    </source>
</evidence>
<comment type="pathway">
    <text evidence="2 13">tRNA modification; tRNA-queuosine biosynthesis.</text>
</comment>
<dbReference type="InterPro" id="IPR003699">
    <property type="entry name" value="QueA"/>
</dbReference>
<dbReference type="Pfam" id="PF02547">
    <property type="entry name" value="Queuosine_synth"/>
    <property type="match status" value="1"/>
</dbReference>
<comment type="catalytic activity">
    <reaction evidence="8 13">
        <text>7-aminomethyl-7-carbaguanosine(34) in tRNA + S-adenosyl-L-methionine = epoxyqueuosine(34) in tRNA + adenine + L-methionine + 2 H(+)</text>
        <dbReference type="Rhea" id="RHEA:32155"/>
        <dbReference type="Rhea" id="RHEA-COMP:10342"/>
        <dbReference type="Rhea" id="RHEA-COMP:18582"/>
        <dbReference type="ChEBI" id="CHEBI:15378"/>
        <dbReference type="ChEBI" id="CHEBI:16708"/>
        <dbReference type="ChEBI" id="CHEBI:57844"/>
        <dbReference type="ChEBI" id="CHEBI:59789"/>
        <dbReference type="ChEBI" id="CHEBI:82833"/>
        <dbReference type="ChEBI" id="CHEBI:194443"/>
        <dbReference type="EC" id="2.4.99.17"/>
    </reaction>
</comment>
<dbReference type="FunFam" id="3.40.1780.10:FF:000001">
    <property type="entry name" value="S-adenosylmethionine:tRNA ribosyltransferase-isomerase"/>
    <property type="match status" value="1"/>
</dbReference>
<dbReference type="InterPro" id="IPR036100">
    <property type="entry name" value="QueA_sf"/>
</dbReference>
<evidence type="ECO:0000313" key="14">
    <source>
        <dbReference type="EMBL" id="CCF82352.1"/>
    </source>
</evidence>
<evidence type="ECO:0000313" key="15">
    <source>
        <dbReference type="Proteomes" id="UP000004221"/>
    </source>
</evidence>
<evidence type="ECO:0000256" key="1">
    <source>
        <dbReference type="ARBA" id="ARBA00004496"/>
    </source>
</evidence>
<comment type="similarity">
    <text evidence="9 13">Belongs to the QueA family.</text>
</comment>
<dbReference type="Gene3D" id="2.40.10.240">
    <property type="entry name" value="QueA-like"/>
    <property type="match status" value="1"/>
</dbReference>
<organism evidence="14 15">
    <name type="scientific">Nitrolancea hollandica Lb</name>
    <dbReference type="NCBI Taxonomy" id="1129897"/>
    <lineage>
        <taxon>Bacteria</taxon>
        <taxon>Pseudomonadati</taxon>
        <taxon>Thermomicrobiota</taxon>
        <taxon>Thermomicrobia</taxon>
        <taxon>Sphaerobacterales</taxon>
        <taxon>Sphaerobacterineae</taxon>
        <taxon>Sphaerobacteraceae</taxon>
        <taxon>Nitrolancea</taxon>
    </lineage>
</organism>
<keyword evidence="15" id="KW-1185">Reference proteome</keyword>
<evidence type="ECO:0000256" key="11">
    <source>
        <dbReference type="ARBA" id="ARBA00069325"/>
    </source>
</evidence>
<dbReference type="NCBIfam" id="NF001140">
    <property type="entry name" value="PRK00147.1"/>
    <property type="match status" value="1"/>
</dbReference>
<dbReference type="AlphaFoldDB" id="I4ECE0"/>
<evidence type="ECO:0000256" key="10">
    <source>
        <dbReference type="ARBA" id="ARBA00066503"/>
    </source>
</evidence>
<gene>
    <name evidence="13 14" type="primary">queA</name>
    <name evidence="14" type="ORF">NITHO_1030006</name>
</gene>
<name>I4ECE0_9BACT</name>
<dbReference type="EMBL" id="CAGS01000006">
    <property type="protein sequence ID" value="CCF82352.1"/>
    <property type="molecule type" value="Genomic_DNA"/>
</dbReference>
<keyword evidence="14" id="KW-0328">Glycosyltransferase</keyword>
<dbReference type="UniPathway" id="UPA00392"/>
<evidence type="ECO:0000256" key="9">
    <source>
        <dbReference type="ARBA" id="ARBA00061210"/>
    </source>
</evidence>
<dbReference type="EC" id="2.4.99.17" evidence="10 13"/>
<keyword evidence="5 13" id="KW-0808">Transferase</keyword>
<comment type="function">
    <text evidence="13">Transfers and isomerizes the ribose moiety from AdoMet to the 7-aminomethyl group of 7-deazaguanine (preQ1-tRNA) to give epoxyqueuosine (oQ-tRNA).</text>
</comment>
<dbReference type="SUPFAM" id="SSF111337">
    <property type="entry name" value="QueA-like"/>
    <property type="match status" value="1"/>
</dbReference>
<keyword evidence="14" id="KW-0413">Isomerase</keyword>
<evidence type="ECO:0000256" key="8">
    <source>
        <dbReference type="ARBA" id="ARBA00052751"/>
    </source>
</evidence>
<evidence type="ECO:0000256" key="5">
    <source>
        <dbReference type="ARBA" id="ARBA00022679"/>
    </source>
</evidence>
<sequence length="354" mass="39565">MNEHSSAVDDRPLLLSDYDYELPADLIAQTPADRRDGSRLMVVDRQSGTFRHHAFPDITTFLRPGDLLVINDTRVLPARLHGRKPTGGNVELLLLRRLEPGLWEAMGKPGRRLRPGSAVRLLTREGDPSDSSVVIEHRRDGGLFAVRLPVEVEGQLDRFGEMPLPPYIHTRLSDPERYQTVYSEKVGSAAAPTAGLHFTPELLAELDVRGVRIARVTLHVGLGTFLPVKVEDMRQHEMHAEWFHVPAGTRTAIQETKARGGRVIAVGTTSCRTLESVASSKDEGDLSGWTSLFITPGYRWKTVDALITNFHLPRSTLLLLVSAFAGRDLMLDAYREAIRQRYRFYSFGDALLIT</sequence>
<evidence type="ECO:0000256" key="6">
    <source>
        <dbReference type="ARBA" id="ARBA00022691"/>
    </source>
</evidence>
<evidence type="ECO:0000256" key="2">
    <source>
        <dbReference type="ARBA" id="ARBA00004691"/>
    </source>
</evidence>
<keyword evidence="6 13" id="KW-0949">S-adenosyl-L-methionine</keyword>
<comment type="subcellular location">
    <subcellularLocation>
        <location evidence="1 13">Cytoplasm</location>
    </subcellularLocation>
</comment>
<dbReference type="HAMAP" id="MF_00113">
    <property type="entry name" value="QueA"/>
    <property type="match status" value="1"/>
</dbReference>
<dbReference type="Proteomes" id="UP000004221">
    <property type="component" value="Unassembled WGS sequence"/>
</dbReference>
<reference evidence="14 15" key="1">
    <citation type="journal article" date="2012" name="ISME J.">
        <title>Nitrification expanded: discovery, physiology and genomics of a nitrite-oxidizing bacterium from the phylum Chloroflexi.</title>
        <authorList>
            <person name="Sorokin D.Y."/>
            <person name="Lucker S."/>
            <person name="Vejmelkova D."/>
            <person name="Kostrikina N.A."/>
            <person name="Kleerebezem R."/>
            <person name="Rijpstra W.I."/>
            <person name="Damste J.S."/>
            <person name="Le Paslier D."/>
            <person name="Muyzer G."/>
            <person name="Wagner M."/>
            <person name="van Loosdrecht M.C."/>
            <person name="Daims H."/>
        </authorList>
    </citation>
    <scope>NUCLEOTIDE SEQUENCE [LARGE SCALE GENOMIC DNA]</scope>
    <source>
        <strain evidence="15">none</strain>
    </source>
</reference>
<dbReference type="InterPro" id="IPR042118">
    <property type="entry name" value="QueA_dom1"/>
</dbReference>
<accession>I4ECE0</accession>
<keyword evidence="4 13" id="KW-0963">Cytoplasm</keyword>
<dbReference type="GO" id="GO:0005737">
    <property type="term" value="C:cytoplasm"/>
    <property type="evidence" value="ECO:0007669"/>
    <property type="project" value="UniProtKB-SubCell"/>
</dbReference>
<comment type="subunit">
    <text evidence="3 13">Monomer.</text>
</comment>
<evidence type="ECO:0000256" key="12">
    <source>
        <dbReference type="ARBA" id="ARBA00076160"/>
    </source>
</evidence>
<dbReference type="NCBIfam" id="TIGR00113">
    <property type="entry name" value="queA"/>
    <property type="match status" value="1"/>
</dbReference>